<dbReference type="InterPro" id="IPR000331">
    <property type="entry name" value="Rap/Ran_GAP_dom"/>
</dbReference>
<dbReference type="Gene3D" id="2.30.42.10">
    <property type="match status" value="1"/>
</dbReference>
<evidence type="ECO:0000256" key="2">
    <source>
        <dbReference type="ARBA" id="ARBA00022553"/>
    </source>
</evidence>
<dbReference type="PROSITE" id="PS50143">
    <property type="entry name" value="BIR_REPEAT_2"/>
    <property type="match status" value="1"/>
</dbReference>
<feature type="compositionally biased region" description="Low complexity" evidence="4">
    <location>
        <begin position="64"/>
        <end position="88"/>
    </location>
</feature>
<evidence type="ECO:0000313" key="6">
    <source>
        <dbReference type="EnsemblMetazoa" id="CJA13135a.1"/>
    </source>
</evidence>
<evidence type="ECO:0000313" key="7">
    <source>
        <dbReference type="Proteomes" id="UP000005237"/>
    </source>
</evidence>
<feature type="region of interest" description="Disordered" evidence="4">
    <location>
        <begin position="192"/>
        <end position="213"/>
    </location>
</feature>
<dbReference type="SUPFAM" id="SSF57924">
    <property type="entry name" value="Inhibitor of apoptosis (IAP) repeat"/>
    <property type="match status" value="1"/>
</dbReference>
<evidence type="ECO:0000256" key="4">
    <source>
        <dbReference type="SAM" id="MobiDB-lite"/>
    </source>
</evidence>
<dbReference type="PANTHER" id="PTHR15711">
    <property type="entry name" value="RAP GTPASE-ACTIVATING PROTEIN"/>
    <property type="match status" value="1"/>
</dbReference>
<sequence>MKNPSKPQSSFRLGPHPTDQPPTVLQCECTMSSSSSLRSANRTRSLCHHHQLPLPTAGSMDECSSSGGASSTSASASTATTTTTTSSSATARALDMFNRRGSVLAVVIAGNSAADVLPTSAGVPKTSTADPATITPGPTTGGTIIADQPSSTNSDNDPEASHEWRVPFPRLTAFQDCLSLAAAWGLGMHPNGLDDKPTGASQAQSPSEDDAGDGKCNELLASCPAFRNELGCEPTRRCALTRHSYETWFLEEHEYETWMREHCAAEAGILEDVSNVYLGGRLCAARQSKTVIEPQDIGSYYYRHCFMSKPHVEYLGMDEIFGPISVSMVREVQGGKEPFNIYRMIVRISDQRTIRVAIPEEALSTPEPSDRATRSLMRELLEVVCPRISFGCLRPANSNAKVDELIMKIDEQPIYTRYKVGVMLCKNGQSTEEQMYNNELSTPSFDEFLEFLGTRVVLKGFEAYKGGLDTRGDTTGTHSIYAEYQAHEIMFHVSTFLPFTPSNRQQLSRKRHIGNDMVTIVFQEPGALPFSPITVRSHFQHVFIIIRVHKPGVGDTTYSVAVSRSKDVPPFGPPVPQDATFTKCSEFHDWLLTKIINAENAVHRSKKFATMAARTRREALRDLVENYVGPHQNEGASKIASRFLGGSVKRKERQNPRPTTHIMNGALSWKVDVHDFSYHTRTSCILGVAKDWIVLLDRPCGTVVFCTPTHSVFGWSNSDIGLKIFYDHGDQLLLRCYSETCTDAELNELIRRLELVTKAEEAREVVLRRTRTTDSWGFHVQEEGVVTDVEMYQLAWKGGIRQGSRLVELDGMSICTLNMSRISDQLAVSECIRLLLISPTADGSPRRGCEDPHCPAVKNIEMVLPPDEFLKHPVSFGRFSETVQKKLDYATNSASSSPASASFSERFFPFNASKKSVESPRGSNKIPNNRSLASASTSVHDNMYALLNPPKCLNRAQSDEQLRSPLMEELNRKGFAFDKDKDAVCTSEAVARAGFYCTGKESAKCPFCLKELEFEAEDDPWQEHKSRRPDCPFVLLEKHDDATWTVEDFITLAIAETTMSKLEEQLRMVEECRKTSKADVLADRLSKLTMDVKPRASRRGAK</sequence>
<keyword evidence="3" id="KW-0175">Coiled coil</keyword>
<dbReference type="SUPFAM" id="SSF111347">
    <property type="entry name" value="Rap/Ran-GAP"/>
    <property type="match status" value="1"/>
</dbReference>
<dbReference type="AlphaFoldDB" id="A0A8R1HWN5"/>
<dbReference type="GO" id="GO:0005737">
    <property type="term" value="C:cytoplasm"/>
    <property type="evidence" value="ECO:0007669"/>
    <property type="project" value="TreeGrafter"/>
</dbReference>
<feature type="region of interest" description="Disordered" evidence="4">
    <location>
        <begin position="57"/>
        <end position="88"/>
    </location>
</feature>
<keyword evidence="1" id="KW-0343">GTPase activation</keyword>
<feature type="compositionally biased region" description="Polar residues" evidence="4">
    <location>
        <begin position="1"/>
        <end position="11"/>
    </location>
</feature>
<dbReference type="Pfam" id="PF00653">
    <property type="entry name" value="BIR"/>
    <property type="match status" value="1"/>
</dbReference>
<dbReference type="EnsemblMetazoa" id="CJA13135a.1">
    <property type="protein sequence ID" value="CJA13135a.1"/>
    <property type="gene ID" value="WBGene00132339"/>
</dbReference>
<dbReference type="InterPro" id="IPR035974">
    <property type="entry name" value="Rap/Ran-GAP_sf"/>
</dbReference>
<dbReference type="InterPro" id="IPR050989">
    <property type="entry name" value="Rap1_Ran_GAP"/>
</dbReference>
<dbReference type="InterPro" id="IPR036034">
    <property type="entry name" value="PDZ_sf"/>
</dbReference>
<dbReference type="Proteomes" id="UP000005237">
    <property type="component" value="Unassembled WGS sequence"/>
</dbReference>
<organism evidence="6 7">
    <name type="scientific">Caenorhabditis japonica</name>
    <dbReference type="NCBI Taxonomy" id="281687"/>
    <lineage>
        <taxon>Eukaryota</taxon>
        <taxon>Metazoa</taxon>
        <taxon>Ecdysozoa</taxon>
        <taxon>Nematoda</taxon>
        <taxon>Chromadorea</taxon>
        <taxon>Rhabditida</taxon>
        <taxon>Rhabditina</taxon>
        <taxon>Rhabditomorpha</taxon>
        <taxon>Rhabditoidea</taxon>
        <taxon>Rhabditidae</taxon>
        <taxon>Peloderinae</taxon>
        <taxon>Caenorhabditis</taxon>
    </lineage>
</organism>
<feature type="compositionally biased region" description="Low complexity" evidence="4">
    <location>
        <begin position="128"/>
        <end position="147"/>
    </location>
</feature>
<dbReference type="FunFam" id="3.40.50.11210:FF:000002">
    <property type="entry name" value="Signal-induced proliferation-associated 1-like protein 1"/>
    <property type="match status" value="1"/>
</dbReference>
<evidence type="ECO:0000256" key="3">
    <source>
        <dbReference type="ARBA" id="ARBA00023054"/>
    </source>
</evidence>
<keyword evidence="2" id="KW-0597">Phosphoprotein</keyword>
<name>A0A8R1HWN5_CAEJA</name>
<dbReference type="PROSITE" id="PS50085">
    <property type="entry name" value="RAPGAP"/>
    <property type="match status" value="1"/>
</dbReference>
<accession>A0A8R1HWN5</accession>
<dbReference type="GO" id="GO:0051056">
    <property type="term" value="P:regulation of small GTPase mediated signal transduction"/>
    <property type="evidence" value="ECO:0007669"/>
    <property type="project" value="InterPro"/>
</dbReference>
<dbReference type="SUPFAM" id="SSF50156">
    <property type="entry name" value="PDZ domain-like"/>
    <property type="match status" value="1"/>
</dbReference>
<evidence type="ECO:0000259" key="5">
    <source>
        <dbReference type="PROSITE" id="PS50085"/>
    </source>
</evidence>
<dbReference type="CDD" id="cd06745">
    <property type="entry name" value="PDZ_SIPA1-like"/>
    <property type="match status" value="1"/>
</dbReference>
<feature type="region of interest" description="Disordered" evidence="4">
    <location>
        <begin position="120"/>
        <end position="162"/>
    </location>
</feature>
<reference evidence="6" key="2">
    <citation type="submission" date="2022-06" db="UniProtKB">
        <authorList>
            <consortium name="EnsemblMetazoa"/>
        </authorList>
    </citation>
    <scope>IDENTIFICATION</scope>
    <source>
        <strain evidence="6">DF5081</strain>
    </source>
</reference>
<feature type="region of interest" description="Disordered" evidence="4">
    <location>
        <begin position="1"/>
        <end position="23"/>
    </location>
</feature>
<feature type="domain" description="Rap-GAP" evidence="5">
    <location>
        <begin position="406"/>
        <end position="623"/>
    </location>
</feature>
<proteinExistence type="predicted"/>
<dbReference type="InterPro" id="IPR001370">
    <property type="entry name" value="BIR_rpt"/>
</dbReference>
<dbReference type="GO" id="GO:0005096">
    <property type="term" value="F:GTPase activator activity"/>
    <property type="evidence" value="ECO:0007669"/>
    <property type="project" value="UniProtKB-KW"/>
</dbReference>
<keyword evidence="7" id="KW-1185">Reference proteome</keyword>
<dbReference type="Gene3D" id="1.10.1170.10">
    <property type="entry name" value="Inhibitor Of Apoptosis Protein (2mihbC-IAP-1), Chain A"/>
    <property type="match status" value="1"/>
</dbReference>
<dbReference type="CDD" id="cd00022">
    <property type="entry name" value="BIR"/>
    <property type="match status" value="1"/>
</dbReference>
<dbReference type="Gene3D" id="3.40.50.11210">
    <property type="entry name" value="Rap/Ran-GAP"/>
    <property type="match status" value="1"/>
</dbReference>
<evidence type="ECO:0000256" key="1">
    <source>
        <dbReference type="ARBA" id="ARBA00022468"/>
    </source>
</evidence>
<reference evidence="7" key="1">
    <citation type="submission" date="2010-08" db="EMBL/GenBank/DDBJ databases">
        <authorList>
            <consortium name="Caenorhabditis japonica Sequencing Consortium"/>
            <person name="Wilson R.K."/>
        </authorList>
    </citation>
    <scope>NUCLEOTIDE SEQUENCE [LARGE SCALE GENOMIC DNA]</scope>
    <source>
        <strain evidence="7">DF5081</strain>
    </source>
</reference>
<dbReference type="SMART" id="SM00238">
    <property type="entry name" value="BIR"/>
    <property type="match status" value="1"/>
</dbReference>
<protein>
    <submittedName>
        <fullName evidence="6">Rap-GAP domain-containing protein</fullName>
    </submittedName>
</protein>
<dbReference type="Pfam" id="PF02145">
    <property type="entry name" value="Rap_GAP"/>
    <property type="match status" value="1"/>
</dbReference>
<dbReference type="Gene3D" id="6.10.140.210">
    <property type="match status" value="1"/>
</dbReference>
<dbReference type="PANTHER" id="PTHR15711:SF22">
    <property type="entry name" value="RAP-GAP DOMAIN-CONTAINING PROTEIN"/>
    <property type="match status" value="1"/>
</dbReference>